<evidence type="ECO:0000313" key="2">
    <source>
        <dbReference type="EMBL" id="MBB6228943.1"/>
    </source>
</evidence>
<dbReference type="AlphaFoldDB" id="A0A841LD66"/>
<dbReference type="SUPFAM" id="SSF52402">
    <property type="entry name" value="Adenine nucleotide alpha hydrolases-like"/>
    <property type="match status" value="1"/>
</dbReference>
<dbReference type="GO" id="GO:0004066">
    <property type="term" value="F:asparagine synthase (glutamine-hydrolyzing) activity"/>
    <property type="evidence" value="ECO:0007669"/>
    <property type="project" value="UniProtKB-EC"/>
</dbReference>
<feature type="domain" description="Asparagine synthetase" evidence="1">
    <location>
        <begin position="251"/>
        <end position="320"/>
    </location>
</feature>
<dbReference type="GO" id="GO:0006529">
    <property type="term" value="P:asparagine biosynthetic process"/>
    <property type="evidence" value="ECO:0007669"/>
    <property type="project" value="InterPro"/>
</dbReference>
<gene>
    <name evidence="2" type="ORF">FHS79_003141</name>
</gene>
<feature type="domain" description="Asparagine synthetase" evidence="1">
    <location>
        <begin position="486"/>
        <end position="598"/>
    </location>
</feature>
<dbReference type="EMBL" id="JACIIV010000028">
    <property type="protein sequence ID" value="MBB6228943.1"/>
    <property type="molecule type" value="Genomic_DNA"/>
</dbReference>
<reference evidence="2 3" key="1">
    <citation type="submission" date="2020-08" db="EMBL/GenBank/DDBJ databases">
        <title>Genomic Encyclopedia of Type Strains, Phase IV (KMG-IV): sequencing the most valuable type-strain genomes for metagenomic binning, comparative biology and taxonomic classification.</title>
        <authorList>
            <person name="Goeker M."/>
        </authorList>
    </citation>
    <scope>NUCLEOTIDE SEQUENCE [LARGE SCALE GENOMIC DNA]</scope>
    <source>
        <strain evidence="2 3">DSM 102189</strain>
    </source>
</reference>
<accession>A0A841LD66</accession>
<name>A0A841LD66_9SPHN</name>
<protein>
    <submittedName>
        <fullName evidence="2">Asparagine synthase (Glutamine-hydrolyzing)</fullName>
        <ecNumber evidence="2">6.3.5.4</ecNumber>
    </submittedName>
</protein>
<sequence length="608" mass="67970">MYRYIAFSTTPRSEATRSQIVELMDNIESCQIRKWQKIHDTHDLLIWHCSAEHTTGSPLVLEDGTILLGKTFSRAAGFPEWRNDPALTSATGGSLRDRVAWLFENIWGDYVGFRASHGHEDLQVFRDPCWGLPCFHLCWRGTDVFASNAEVFTRLPRQRFNIDYSAIVGAAVLPNVSKLGTGLREVDTVLPGELSTFSGERKREYLWDPVRLAENPLTLPLDDIAAQLRTILDAVTKALTRRHTKILHNLGGLDSSIVLASLAETRASGSFACVTHYSDSFRGDERHYTRAMAQHVGADLIETRLDPSRVDLEVLERQELGPSPSSVFDCLQMAGDLYGLARDHGIDAFTYGFGGDSVLYHMPGILSALDHVSLRQPLAQLPRVVLDAAQYGGRSMARTAGSAVLERFRPLDCSSYVLGLIPPQPRTQFLNQDLVDVGTLKAGLHPMLHPPKNFPKGKYLQLVTSAFLNIDYHLSQPGYPEVDRIYPILAQPVLELCLRLPTWQQVCGGIDRYVARIAFKDRLPAAIVGRVSKSTPEEIYDQVFLKECPRLQQTLLDGILVREGILSRPLVEKALAGQEQELPASKAALLQFHDWEVWARRWQSAGQP</sequence>
<dbReference type="InterPro" id="IPR001962">
    <property type="entry name" value="Asn_synthase"/>
</dbReference>
<dbReference type="Proteomes" id="UP000538147">
    <property type="component" value="Unassembled WGS sequence"/>
</dbReference>
<comment type="caution">
    <text evidence="2">The sequence shown here is derived from an EMBL/GenBank/DDBJ whole genome shotgun (WGS) entry which is preliminary data.</text>
</comment>
<keyword evidence="2" id="KW-0436">Ligase</keyword>
<keyword evidence="3" id="KW-1185">Reference proteome</keyword>
<organism evidence="2 3">
    <name type="scientific">Polymorphobacter multimanifer</name>
    <dbReference type="NCBI Taxonomy" id="1070431"/>
    <lineage>
        <taxon>Bacteria</taxon>
        <taxon>Pseudomonadati</taxon>
        <taxon>Pseudomonadota</taxon>
        <taxon>Alphaproteobacteria</taxon>
        <taxon>Sphingomonadales</taxon>
        <taxon>Sphingosinicellaceae</taxon>
        <taxon>Polymorphobacter</taxon>
    </lineage>
</organism>
<evidence type="ECO:0000259" key="1">
    <source>
        <dbReference type="Pfam" id="PF00733"/>
    </source>
</evidence>
<evidence type="ECO:0000313" key="3">
    <source>
        <dbReference type="Proteomes" id="UP000538147"/>
    </source>
</evidence>
<dbReference type="Gene3D" id="3.40.50.620">
    <property type="entry name" value="HUPs"/>
    <property type="match status" value="2"/>
</dbReference>
<dbReference type="Pfam" id="PF00733">
    <property type="entry name" value="Asn_synthase"/>
    <property type="match status" value="2"/>
</dbReference>
<dbReference type="EC" id="6.3.5.4" evidence="2"/>
<dbReference type="InterPro" id="IPR014729">
    <property type="entry name" value="Rossmann-like_a/b/a_fold"/>
</dbReference>
<proteinExistence type="predicted"/>
<dbReference type="RefSeq" id="WP_184202217.1">
    <property type="nucleotide sequence ID" value="NZ_BMOX01000016.1"/>
</dbReference>